<evidence type="ECO:0000313" key="2">
    <source>
        <dbReference type="EMBL" id="GAA0783242.1"/>
    </source>
</evidence>
<keyword evidence="3" id="KW-1185">Reference proteome</keyword>
<gene>
    <name evidence="2" type="ORF">GCM10009108_26820</name>
</gene>
<reference evidence="3" key="1">
    <citation type="journal article" date="2019" name="Int. J. Syst. Evol. Microbiol.">
        <title>The Global Catalogue of Microorganisms (GCM) 10K type strain sequencing project: providing services to taxonomists for standard genome sequencing and annotation.</title>
        <authorList>
            <consortium name="The Broad Institute Genomics Platform"/>
            <consortium name="The Broad Institute Genome Sequencing Center for Infectious Disease"/>
            <person name="Wu L."/>
            <person name="Ma J."/>
        </authorList>
    </citation>
    <scope>NUCLEOTIDE SEQUENCE [LARGE SCALE GENOMIC DNA]</scope>
    <source>
        <strain evidence="3">JCM 15515</strain>
    </source>
</reference>
<accession>A0ABP3WBD4</accession>
<sequence>MSSGNRAAWGQGPQETGLSVETGGIEGAKQTPQRNLSTNPEKPRIQPRSPRHRRAGSGVSEQAFQQGIFDGIGDVWQKINQ</sequence>
<proteinExistence type="predicted"/>
<evidence type="ECO:0000256" key="1">
    <source>
        <dbReference type="SAM" id="MobiDB-lite"/>
    </source>
</evidence>
<dbReference type="Proteomes" id="UP001500573">
    <property type="component" value="Unassembled WGS sequence"/>
</dbReference>
<organism evidence="2 3">
    <name type="scientific">Castellaniella ginsengisoli</name>
    <dbReference type="NCBI Taxonomy" id="546114"/>
    <lineage>
        <taxon>Bacteria</taxon>
        <taxon>Pseudomonadati</taxon>
        <taxon>Pseudomonadota</taxon>
        <taxon>Betaproteobacteria</taxon>
        <taxon>Burkholderiales</taxon>
        <taxon>Alcaligenaceae</taxon>
        <taxon>Castellaniella</taxon>
    </lineage>
</organism>
<evidence type="ECO:0000313" key="3">
    <source>
        <dbReference type="Proteomes" id="UP001500573"/>
    </source>
</evidence>
<feature type="compositionally biased region" description="Polar residues" evidence="1">
    <location>
        <begin position="30"/>
        <end position="40"/>
    </location>
</feature>
<name>A0ABP3WBD4_9BURK</name>
<dbReference type="EMBL" id="BAAAEX010000019">
    <property type="protein sequence ID" value="GAA0783242.1"/>
    <property type="molecule type" value="Genomic_DNA"/>
</dbReference>
<feature type="region of interest" description="Disordered" evidence="1">
    <location>
        <begin position="1"/>
        <end position="81"/>
    </location>
</feature>
<comment type="caution">
    <text evidence="2">The sequence shown here is derived from an EMBL/GenBank/DDBJ whole genome shotgun (WGS) entry which is preliminary data.</text>
</comment>
<protein>
    <submittedName>
        <fullName evidence="2">Uncharacterized protein</fullName>
    </submittedName>
</protein>